<organism evidence="1 2">
    <name type="scientific">Halodesulfovibrio aestuarii</name>
    <dbReference type="NCBI Taxonomy" id="126333"/>
    <lineage>
        <taxon>Bacteria</taxon>
        <taxon>Pseudomonadati</taxon>
        <taxon>Thermodesulfobacteriota</taxon>
        <taxon>Desulfovibrionia</taxon>
        <taxon>Desulfovibrionales</taxon>
        <taxon>Desulfovibrionaceae</taxon>
        <taxon>Halodesulfovibrio</taxon>
    </lineage>
</organism>
<gene>
    <name evidence="1" type="ORF">SAMN05660830_01310</name>
</gene>
<protein>
    <submittedName>
        <fullName evidence="1">Uncharacterized protein</fullName>
    </submittedName>
</protein>
<dbReference type="Proteomes" id="UP000184001">
    <property type="component" value="Unassembled WGS sequence"/>
</dbReference>
<dbReference type="EMBL" id="FQZR01000003">
    <property type="protein sequence ID" value="SHI99788.1"/>
    <property type="molecule type" value="Genomic_DNA"/>
</dbReference>
<name>A0A8G2C8W9_9BACT</name>
<dbReference type="RefSeq" id="WP_020000723.1">
    <property type="nucleotide sequence ID" value="NZ_CP192219.1"/>
</dbReference>
<evidence type="ECO:0000313" key="2">
    <source>
        <dbReference type="Proteomes" id="UP000184001"/>
    </source>
</evidence>
<proteinExistence type="predicted"/>
<evidence type="ECO:0000313" key="1">
    <source>
        <dbReference type="EMBL" id="SHI99788.1"/>
    </source>
</evidence>
<sequence>MDKLTPSQNIVFNNIGVVDKVGSRFAKRVTIISEENAFFINLTIQDSHDLSAETQKDNEHSRKIFLGLENFNVVTNALNYGKPEVSVAYSRNSSEIDLKDFKSNQSSH</sequence>
<reference evidence="1 2" key="1">
    <citation type="submission" date="2016-11" db="EMBL/GenBank/DDBJ databases">
        <authorList>
            <person name="Varghese N."/>
            <person name="Submissions S."/>
        </authorList>
    </citation>
    <scope>NUCLEOTIDE SEQUENCE [LARGE SCALE GENOMIC DNA]</scope>
    <source>
        <strain evidence="1 2">DSM 17919</strain>
    </source>
</reference>
<dbReference type="AlphaFoldDB" id="A0A8G2C8W9"/>
<comment type="caution">
    <text evidence="1">The sequence shown here is derived from an EMBL/GenBank/DDBJ whole genome shotgun (WGS) entry which is preliminary data.</text>
</comment>
<accession>A0A8G2C8W9</accession>